<feature type="compositionally biased region" description="Polar residues" evidence="1">
    <location>
        <begin position="404"/>
        <end position="421"/>
    </location>
</feature>
<dbReference type="eggNOG" id="ENOG502R2EP">
    <property type="taxonomic scope" value="Eukaryota"/>
</dbReference>
<evidence type="ECO:0000313" key="2">
    <source>
        <dbReference type="EMBL" id="EGS22193.1"/>
    </source>
</evidence>
<keyword evidence="3" id="KW-1185">Reference proteome</keyword>
<accession>G0S2G0</accession>
<feature type="compositionally biased region" description="Polar residues" evidence="1">
    <location>
        <begin position="58"/>
        <end position="67"/>
    </location>
</feature>
<dbReference type="Proteomes" id="UP000008066">
    <property type="component" value="Unassembled WGS sequence"/>
</dbReference>
<feature type="compositionally biased region" description="Low complexity" evidence="1">
    <location>
        <begin position="675"/>
        <end position="690"/>
    </location>
</feature>
<feature type="compositionally biased region" description="Polar residues" evidence="1">
    <location>
        <begin position="316"/>
        <end position="329"/>
    </location>
</feature>
<evidence type="ECO:0000313" key="3">
    <source>
        <dbReference type="Proteomes" id="UP000008066"/>
    </source>
</evidence>
<feature type="compositionally biased region" description="Acidic residues" evidence="1">
    <location>
        <begin position="150"/>
        <end position="163"/>
    </location>
</feature>
<dbReference type="AlphaFoldDB" id="G0S2G0"/>
<proteinExistence type="predicted"/>
<feature type="compositionally biased region" description="Polar residues" evidence="1">
    <location>
        <begin position="573"/>
        <end position="585"/>
    </location>
</feature>
<dbReference type="KEGG" id="cthr:CTHT_0017100"/>
<feature type="compositionally biased region" description="Pro residues" evidence="1">
    <location>
        <begin position="631"/>
        <end position="640"/>
    </location>
</feature>
<feature type="compositionally biased region" description="Pro residues" evidence="1">
    <location>
        <begin position="284"/>
        <end position="294"/>
    </location>
</feature>
<feature type="compositionally biased region" description="Polar residues" evidence="1">
    <location>
        <begin position="649"/>
        <end position="664"/>
    </location>
</feature>
<dbReference type="OrthoDB" id="428854at2759"/>
<protein>
    <submittedName>
        <fullName evidence="2">Uncharacterized protein</fullName>
    </submittedName>
</protein>
<feature type="compositionally biased region" description="Polar residues" evidence="1">
    <location>
        <begin position="8"/>
        <end position="24"/>
    </location>
</feature>
<feature type="compositionally biased region" description="Basic and acidic residues" evidence="1">
    <location>
        <begin position="189"/>
        <end position="200"/>
    </location>
</feature>
<feature type="region of interest" description="Disordered" evidence="1">
    <location>
        <begin position="1"/>
        <end position="212"/>
    </location>
</feature>
<dbReference type="HOGENOM" id="CLU_022034_0_0_1"/>
<dbReference type="EMBL" id="GL988040">
    <property type="protein sequence ID" value="EGS22193.1"/>
    <property type="molecule type" value="Genomic_DNA"/>
</dbReference>
<dbReference type="OMA" id="HPESPRT"/>
<feature type="compositionally biased region" description="Basic residues" evidence="1">
    <location>
        <begin position="295"/>
        <end position="309"/>
    </location>
</feature>
<dbReference type="RefSeq" id="XP_006692212.1">
    <property type="nucleotide sequence ID" value="XM_006692149.1"/>
</dbReference>
<sequence length="756" mass="77963">MTSRDHQQQSQGHARTPSVNTNNPFRRRAAGGSTSAPLTVTVPVAAGVFDEWDKEPEVTSSIPTTTEPYRFPSAAAQGTADGHPVRSNAPPAPPPPPPPPSSSFRKEGKVVKKVRVQSPPPSSREDSEGEDAGPSEGHKSQGRNVTLDERGEEDPFESADNEGDQVYCSDYDKEDGTKPPPNPFQRTLQDLERETVKKEGVNNTLGQEKKATLDVQAFKKLLLTGKVDIPESETAQQQQGPGMPPRNLASHDTTLSIAHDSPRASLEGTGEGDERRGLVSQSPVPQPHPTPTAPPKKKPPPPSSRHGRLIRPGTESEPSPTGPESTLGTVKSPPRPRLGTSAGPDVYVNKSPLPPPKRSPAEEESESAYNRRAAGKVPEPVVEGGLGITQITQSPAPATPSPGVPTSLSHQQTQALNTSSNAKKPAPPPRRQPGHSRSESRTTSTLPISPTTLVPGPQAQQQDDAGDSLRRASMDSILSRSSSLRVSVSGAAPPAPPPPRRASHVPKGSVSLSVPGTAPGAGLDGTADAPLTPGGLAEAPSIVAGLNTNLAPVGVPPRPPSRQQHLRAPSIAISPTSTITNNGKSAPTPPPPPPTRHSSVRAKRPGSSSSNAATPGPQVTERKGSTAGLPMTPPPPPPPPSRRRGTALGSVSSIGGMVSPTSGIALTPKTPPGAVPGATTTPPTGAATGVPGAGTTGVNGVAVEEASSRLAVSTARGEVETGSVDFEVPESVAGDLLADLSELQREVDALRGKLGT</sequence>
<feature type="region of interest" description="Disordered" evidence="1">
    <location>
        <begin position="226"/>
        <end position="698"/>
    </location>
</feature>
<gene>
    <name evidence="2" type="ORF">CTHT_0017100</name>
</gene>
<dbReference type="GeneID" id="18255748"/>
<organism evidence="3">
    <name type="scientific">Chaetomium thermophilum (strain DSM 1495 / CBS 144.50 / IMI 039719)</name>
    <name type="common">Thermochaetoides thermophila</name>
    <dbReference type="NCBI Taxonomy" id="759272"/>
    <lineage>
        <taxon>Eukaryota</taxon>
        <taxon>Fungi</taxon>
        <taxon>Dikarya</taxon>
        <taxon>Ascomycota</taxon>
        <taxon>Pezizomycotina</taxon>
        <taxon>Sordariomycetes</taxon>
        <taxon>Sordariomycetidae</taxon>
        <taxon>Sordariales</taxon>
        <taxon>Chaetomiaceae</taxon>
        <taxon>Thermochaetoides</taxon>
    </lineage>
</organism>
<feature type="compositionally biased region" description="Low complexity" evidence="1">
    <location>
        <begin position="442"/>
        <end position="463"/>
    </location>
</feature>
<name>G0S2G0_CHATD</name>
<reference evidence="2 3" key="1">
    <citation type="journal article" date="2011" name="Cell">
        <title>Insight into structure and assembly of the nuclear pore complex by utilizing the genome of a eukaryotic thermophile.</title>
        <authorList>
            <person name="Amlacher S."/>
            <person name="Sarges P."/>
            <person name="Flemming D."/>
            <person name="van Noort V."/>
            <person name="Kunze R."/>
            <person name="Devos D.P."/>
            <person name="Arumugam M."/>
            <person name="Bork P."/>
            <person name="Hurt E."/>
        </authorList>
    </citation>
    <scope>NUCLEOTIDE SEQUENCE [LARGE SCALE GENOMIC DNA]</scope>
    <source>
        <strain evidence="3">DSM 1495 / CBS 144.50 / IMI 039719</strain>
    </source>
</reference>
<feature type="compositionally biased region" description="Pro residues" evidence="1">
    <location>
        <begin position="90"/>
        <end position="101"/>
    </location>
</feature>
<dbReference type="STRING" id="759272.G0S2G0"/>
<evidence type="ECO:0000256" key="1">
    <source>
        <dbReference type="SAM" id="MobiDB-lite"/>
    </source>
</evidence>
<feature type="compositionally biased region" description="Low complexity" evidence="1">
    <location>
        <begin position="478"/>
        <end position="492"/>
    </location>
</feature>